<accession>G3MRR6</accession>
<dbReference type="AlphaFoldDB" id="G3MRR6"/>
<evidence type="ECO:0000256" key="1">
    <source>
        <dbReference type="SAM" id="SignalP"/>
    </source>
</evidence>
<sequence length="199" mass="22948">MQPLTCALGTLLVCVVSAERTHCKRDLLEDSFGYIPDAWQLIATNKLKFHLMFISNALPSAKKYSCLTTLLTETVKKNKWARKIIYCTYANETRLTAWSIVGSRKARTGCSVYDNLITVSDQGKKKPQLRSRLLYSDYKTCIILWSQSLGYQVWAEKKHVETHHEIPYLCVLLYELYAGLDKHWVYDWDVCPKLTSSII</sequence>
<reference evidence="2" key="1">
    <citation type="journal article" date="2011" name="PLoS ONE">
        <title>A deep insight into the sialotranscriptome of the gulf coast tick, Amblyomma maculatum.</title>
        <authorList>
            <person name="Karim S."/>
            <person name="Singh P."/>
            <person name="Ribeiro J.M."/>
        </authorList>
    </citation>
    <scope>NUCLEOTIDE SEQUENCE</scope>
    <source>
        <tissue evidence="2">Salivary gland</tissue>
    </source>
</reference>
<feature type="signal peptide" evidence="1">
    <location>
        <begin position="1"/>
        <end position="18"/>
    </location>
</feature>
<evidence type="ECO:0008006" key="3">
    <source>
        <dbReference type="Google" id="ProtNLM"/>
    </source>
</evidence>
<dbReference type="Gene3D" id="2.40.128.20">
    <property type="match status" value="1"/>
</dbReference>
<dbReference type="GO" id="GO:0030682">
    <property type="term" value="P:symbiont-mediated perturbation of host defenses"/>
    <property type="evidence" value="ECO:0007669"/>
    <property type="project" value="InterPro"/>
</dbReference>
<dbReference type="EMBL" id="JO844567">
    <property type="protein sequence ID" value="AEO36184.1"/>
    <property type="molecule type" value="mRNA"/>
</dbReference>
<organism evidence="2">
    <name type="scientific">Amblyomma maculatum</name>
    <name type="common">Gulf Coast tick</name>
    <dbReference type="NCBI Taxonomy" id="34609"/>
    <lineage>
        <taxon>Eukaryota</taxon>
        <taxon>Metazoa</taxon>
        <taxon>Ecdysozoa</taxon>
        <taxon>Arthropoda</taxon>
        <taxon>Chelicerata</taxon>
        <taxon>Arachnida</taxon>
        <taxon>Acari</taxon>
        <taxon>Parasitiformes</taxon>
        <taxon>Ixodida</taxon>
        <taxon>Ixodoidea</taxon>
        <taxon>Ixodidae</taxon>
        <taxon>Amblyomminae</taxon>
        <taxon>Amblyomma</taxon>
    </lineage>
</organism>
<proteinExistence type="evidence at transcript level"/>
<dbReference type="GO" id="GO:0043176">
    <property type="term" value="F:amine binding"/>
    <property type="evidence" value="ECO:0007669"/>
    <property type="project" value="InterPro"/>
</dbReference>
<protein>
    <recommendedName>
        <fullName evidence="3">Lipocalin/cytosolic fatty-acid binding domain-containing protein</fullName>
    </recommendedName>
</protein>
<evidence type="ECO:0000313" key="2">
    <source>
        <dbReference type="EMBL" id="AEO36184.1"/>
    </source>
</evidence>
<keyword evidence="1" id="KW-0732">Signal</keyword>
<name>G3MRR6_AMBMU</name>
<dbReference type="Pfam" id="PF02098">
    <property type="entry name" value="His_binding"/>
    <property type="match status" value="1"/>
</dbReference>
<dbReference type="InterPro" id="IPR002970">
    <property type="entry name" value="Tick_his-bd"/>
</dbReference>
<dbReference type="InterPro" id="IPR012674">
    <property type="entry name" value="Calycin"/>
</dbReference>
<dbReference type="SUPFAM" id="SSF50814">
    <property type="entry name" value="Lipocalins"/>
    <property type="match status" value="1"/>
</dbReference>
<feature type="chain" id="PRO_5003447355" description="Lipocalin/cytosolic fatty-acid binding domain-containing protein" evidence="1">
    <location>
        <begin position="19"/>
        <end position="199"/>
    </location>
</feature>